<keyword evidence="2" id="KW-0805">Transcription regulation</keyword>
<feature type="coiled-coil region" evidence="5">
    <location>
        <begin position="290"/>
        <end position="317"/>
    </location>
</feature>
<dbReference type="InterPro" id="IPR001005">
    <property type="entry name" value="SANT/Myb"/>
</dbReference>
<dbReference type="SUPFAM" id="SSF46689">
    <property type="entry name" value="Homeodomain-like"/>
    <property type="match status" value="1"/>
</dbReference>
<comment type="caution">
    <text evidence="8">The sequence shown here is derived from an EMBL/GenBank/DDBJ whole genome shotgun (WGS) entry which is preliminary data.</text>
</comment>
<evidence type="ECO:0000259" key="7">
    <source>
        <dbReference type="Pfam" id="PF00249"/>
    </source>
</evidence>
<dbReference type="EMBL" id="JBBNAE010000001">
    <property type="protein sequence ID" value="KAK9154610.1"/>
    <property type="molecule type" value="Genomic_DNA"/>
</dbReference>
<evidence type="ECO:0000313" key="9">
    <source>
        <dbReference type="Proteomes" id="UP001417504"/>
    </source>
</evidence>
<sequence>MGICLKSQSTALEGGFPLSNVDFTNAYSTISNCFRSPVSVFLANEWYPGLPSYECQQGSLPLFSRFAVNYGQGISSNDASQDQLLIHPNTQSSANIQSQESLCFGRDLPLGGGEQDARYSAKPCTVQYQNLGRNEFPFLPNSSQANDSSPNRNLITTPKNNRNPNLDPCNPSLPQARIHIQSQKQFLKGSSRPASISCASHVSSQAPVSNKRRIRWTQDLHEKFVESVKCLGGAENATPKAILKLMKSDELTIFHVKSHLQKYRFAKFLPDSAEGKTEDDEYLSSMNQIQQNLQKRIEEQGERLKQILDQQQKAKKNLFEGQDTNFLSQEHKLIYEDVRISNVEGSEMTRSDPR</sequence>
<feature type="compositionally biased region" description="Polar residues" evidence="6">
    <location>
        <begin position="140"/>
        <end position="164"/>
    </location>
</feature>
<evidence type="ECO:0000256" key="3">
    <source>
        <dbReference type="ARBA" id="ARBA00023163"/>
    </source>
</evidence>
<proteinExistence type="predicted"/>
<dbReference type="InterPro" id="IPR006447">
    <property type="entry name" value="Myb_dom_plants"/>
</dbReference>
<dbReference type="Gene3D" id="1.10.10.60">
    <property type="entry name" value="Homeodomain-like"/>
    <property type="match status" value="1"/>
</dbReference>
<evidence type="ECO:0000256" key="1">
    <source>
        <dbReference type="ARBA" id="ARBA00004123"/>
    </source>
</evidence>
<dbReference type="AlphaFoldDB" id="A0AAP0KM42"/>
<feature type="region of interest" description="Disordered" evidence="6">
    <location>
        <begin position="137"/>
        <end position="173"/>
    </location>
</feature>
<evidence type="ECO:0000256" key="2">
    <source>
        <dbReference type="ARBA" id="ARBA00023015"/>
    </source>
</evidence>
<reference evidence="8 9" key="1">
    <citation type="submission" date="2024-01" db="EMBL/GenBank/DDBJ databases">
        <title>Genome assemblies of Stephania.</title>
        <authorList>
            <person name="Yang L."/>
        </authorList>
    </citation>
    <scope>NUCLEOTIDE SEQUENCE [LARGE SCALE GENOMIC DNA]</scope>
    <source>
        <strain evidence="8">QJT</strain>
        <tissue evidence="8">Leaf</tissue>
    </source>
</reference>
<evidence type="ECO:0000313" key="8">
    <source>
        <dbReference type="EMBL" id="KAK9154610.1"/>
    </source>
</evidence>
<evidence type="ECO:0000256" key="6">
    <source>
        <dbReference type="SAM" id="MobiDB-lite"/>
    </source>
</evidence>
<keyword evidence="9" id="KW-1185">Reference proteome</keyword>
<dbReference type="PANTHER" id="PTHR31499">
    <property type="entry name" value="MYB FAMILY TRANSCRIPTION FACTOR PHL11"/>
    <property type="match status" value="1"/>
</dbReference>
<keyword evidence="4" id="KW-0539">Nucleus</keyword>
<dbReference type="InterPro" id="IPR009057">
    <property type="entry name" value="Homeodomain-like_sf"/>
</dbReference>
<name>A0AAP0KM42_9MAGN</name>
<evidence type="ECO:0000256" key="4">
    <source>
        <dbReference type="ARBA" id="ARBA00023242"/>
    </source>
</evidence>
<accession>A0AAP0KM42</accession>
<dbReference type="PANTHER" id="PTHR31499:SF85">
    <property type="entry name" value="TRANSCRIPTION FACTOR MYB-RELATED FAMILY"/>
    <property type="match status" value="1"/>
</dbReference>
<dbReference type="InterPro" id="IPR046955">
    <property type="entry name" value="PHR1-like"/>
</dbReference>
<dbReference type="GO" id="GO:0003677">
    <property type="term" value="F:DNA binding"/>
    <property type="evidence" value="ECO:0007669"/>
    <property type="project" value="InterPro"/>
</dbReference>
<dbReference type="GO" id="GO:0005634">
    <property type="term" value="C:nucleus"/>
    <property type="evidence" value="ECO:0007669"/>
    <property type="project" value="UniProtKB-SubCell"/>
</dbReference>
<organism evidence="8 9">
    <name type="scientific">Stephania japonica</name>
    <dbReference type="NCBI Taxonomy" id="461633"/>
    <lineage>
        <taxon>Eukaryota</taxon>
        <taxon>Viridiplantae</taxon>
        <taxon>Streptophyta</taxon>
        <taxon>Embryophyta</taxon>
        <taxon>Tracheophyta</taxon>
        <taxon>Spermatophyta</taxon>
        <taxon>Magnoliopsida</taxon>
        <taxon>Ranunculales</taxon>
        <taxon>Menispermaceae</taxon>
        <taxon>Menispermoideae</taxon>
        <taxon>Cissampelideae</taxon>
        <taxon>Stephania</taxon>
    </lineage>
</organism>
<evidence type="ECO:0000256" key="5">
    <source>
        <dbReference type="SAM" id="Coils"/>
    </source>
</evidence>
<dbReference type="Pfam" id="PF00249">
    <property type="entry name" value="Myb_DNA-binding"/>
    <property type="match status" value="1"/>
</dbReference>
<dbReference type="FunFam" id="1.10.10.60:FF:000007">
    <property type="entry name" value="Two-component response regulator"/>
    <property type="match status" value="1"/>
</dbReference>
<gene>
    <name evidence="8" type="ORF">Sjap_002090</name>
</gene>
<protein>
    <recommendedName>
        <fullName evidence="7">Myb-like domain-containing protein</fullName>
    </recommendedName>
</protein>
<dbReference type="GO" id="GO:0003700">
    <property type="term" value="F:DNA-binding transcription factor activity"/>
    <property type="evidence" value="ECO:0007669"/>
    <property type="project" value="InterPro"/>
</dbReference>
<dbReference type="Proteomes" id="UP001417504">
    <property type="component" value="Unassembled WGS sequence"/>
</dbReference>
<keyword evidence="3" id="KW-0804">Transcription</keyword>
<keyword evidence="5" id="KW-0175">Coiled coil</keyword>
<dbReference type="NCBIfam" id="TIGR01557">
    <property type="entry name" value="myb_SHAQKYF"/>
    <property type="match status" value="1"/>
</dbReference>
<comment type="subcellular location">
    <subcellularLocation>
        <location evidence="1">Nucleus</location>
    </subcellularLocation>
</comment>
<feature type="domain" description="Myb-like" evidence="7">
    <location>
        <begin position="215"/>
        <end position="264"/>
    </location>
</feature>